<protein>
    <submittedName>
        <fullName evidence="1">Uncharacterized protein</fullName>
    </submittedName>
</protein>
<dbReference type="EMBL" id="LGST01000019">
    <property type="protein sequence ID" value="KNE00164.1"/>
    <property type="molecule type" value="Genomic_DNA"/>
</dbReference>
<organism evidence="1 2">
    <name type="scientific">Candidozyma auris</name>
    <name type="common">Yeast</name>
    <name type="synonym">Candida auris</name>
    <dbReference type="NCBI Taxonomy" id="498019"/>
    <lineage>
        <taxon>Eukaryota</taxon>
        <taxon>Fungi</taxon>
        <taxon>Dikarya</taxon>
        <taxon>Ascomycota</taxon>
        <taxon>Saccharomycotina</taxon>
        <taxon>Pichiomycetes</taxon>
        <taxon>Metschnikowiaceae</taxon>
        <taxon>Candidozyma</taxon>
    </lineage>
</organism>
<gene>
    <name evidence="1" type="ORF">QG37_02698</name>
</gene>
<evidence type="ECO:0000313" key="1">
    <source>
        <dbReference type="EMBL" id="KNE00164.1"/>
    </source>
</evidence>
<dbReference type="AlphaFoldDB" id="A0A0L0P1M6"/>
<reference evidence="2" key="1">
    <citation type="journal article" date="2015" name="BMC Genomics">
        <title>Draft genome of a commonly misdiagnosed multidrug resistant pathogen Candida auris.</title>
        <authorList>
            <person name="Chatterjee S."/>
            <person name="Alampalli S.V."/>
            <person name="Nageshan R.K."/>
            <person name="Chettiar S.T."/>
            <person name="Joshi S."/>
            <person name="Tatu U.S."/>
        </authorList>
    </citation>
    <scope>NUCLEOTIDE SEQUENCE [LARGE SCALE GENOMIC DNA]</scope>
    <source>
        <strain evidence="2">6684</strain>
    </source>
</reference>
<accession>A0A0L0P1M6</accession>
<sequence length="53" mass="6057">MPLDKYSVVGERIPGKVWEIVVFRHDQARLIKKIPIEKLVWSTLFGASVCSSE</sequence>
<proteinExistence type="predicted"/>
<dbReference type="VEuPathDB" id="FungiDB:QG37_02698"/>
<comment type="caution">
    <text evidence="1">The sequence shown here is derived from an EMBL/GenBank/DDBJ whole genome shotgun (WGS) entry which is preliminary data.</text>
</comment>
<dbReference type="Proteomes" id="UP000037122">
    <property type="component" value="Unassembled WGS sequence"/>
</dbReference>
<name>A0A0L0P1M6_CANAR</name>
<evidence type="ECO:0000313" key="2">
    <source>
        <dbReference type="Proteomes" id="UP000037122"/>
    </source>
</evidence>